<name>A0A976N342_9VIRU</name>
<evidence type="ECO:0000313" key="6">
    <source>
        <dbReference type="EMBL" id="UPW42051.1"/>
    </source>
</evidence>
<organism evidence="6">
    <name type="scientific">Dipodfec virus RodF1_11</name>
    <dbReference type="NCBI Taxonomy" id="2929288"/>
    <lineage>
        <taxon>Viruses</taxon>
        <taxon>Monodnaviria</taxon>
        <taxon>Sangervirae</taxon>
        <taxon>Phixviricota</taxon>
        <taxon>Malgrandaviricetes</taxon>
        <taxon>Petitvirales</taxon>
        <taxon>Microviridae</taxon>
    </lineage>
</organism>
<keyword evidence="3" id="KW-1140">T=1 icosahedral capsid protein</keyword>
<proteinExistence type="inferred from homology"/>
<comment type="subcellular location">
    <subcellularLocation>
        <location evidence="1">Virion</location>
    </subcellularLocation>
</comment>
<evidence type="ECO:0000256" key="5">
    <source>
        <dbReference type="ARBA" id="ARBA00022844"/>
    </source>
</evidence>
<evidence type="ECO:0000256" key="3">
    <source>
        <dbReference type="ARBA" id="ARBA00022431"/>
    </source>
</evidence>
<dbReference type="EMBL" id="OM869715">
    <property type="protein sequence ID" value="UPW42051.1"/>
    <property type="molecule type" value="Genomic_DNA"/>
</dbReference>
<sequence>MSSIFKQPRKKNSLAYNGFDMSKSIKFTSSVGQLLPCYYDRLDPGDKIKISASIFTRTQPMNSAAFTRVTEHIDYFFVPMKLINSFFENQFYGIQDIGSSLLYQSTNDYDSSKKGLPSSLPILRMSNLDSMFWKNTTGGVYKALDEFGVPAYQNYLRLGSLLGFGENLVTSLRGDIKTPVSGKPSVVIRKNPYVNLDLFFAYQRIFSDYYRLSTWTQNNPMCYSADYLVNYMSNRAVAYDTVLSFLNFQKTNTSSTQPTFQSYNQDSPFCLRYRPWKRDYFTNVEPAPLYSSLNYDVYQSSGFTSLNKVSQSGILSSTLNNGVLSYENAYYNSVVKSEQPNSNVLQDPKNQFTPAADTVNYNFSLGAMRALMSIEKINSITNSAKKHYIDQTLAHYGFSVPRGISDEVYYLGSNSSRLQIGEVVATATTGSGVDSSVLGEIGGKGMSASTSSRPIKFTAPCHGILMAIYSAVPESDYIASGLDKLNQYASINDYYHPEYDNLGYQPLYSTEYNSLVTDSAFAPALTESLEPVYVNNIQTQIFGWQYRYSELKTKYDTIHGAFCYSLSNWVTPRSSKVLYNLNDSSQVQFGSNGVFSQFYINPRTLDPVFEISFNSMADDVEFKFLEASFDNAIYQYKTADLTSVYATDPLLHNIDFFSYKSSKKSVYGLPNL</sequence>
<dbReference type="SUPFAM" id="SSF88645">
    <property type="entry name" value="ssDNA viruses"/>
    <property type="match status" value="1"/>
</dbReference>
<dbReference type="GO" id="GO:0039615">
    <property type="term" value="C:T=1 icosahedral viral capsid"/>
    <property type="evidence" value="ECO:0007669"/>
    <property type="project" value="UniProtKB-KW"/>
</dbReference>
<keyword evidence="4" id="KW-0167">Capsid protein</keyword>
<dbReference type="InterPro" id="IPR016184">
    <property type="entry name" value="Capsid/spike_ssDNA_virus"/>
</dbReference>
<evidence type="ECO:0000256" key="1">
    <source>
        <dbReference type="ARBA" id="ARBA00004328"/>
    </source>
</evidence>
<reference evidence="6" key="1">
    <citation type="submission" date="2022-02" db="EMBL/GenBank/DDBJ databases">
        <title>Towards deciphering the DNA virus diversity associated with rodent species in the families Cricetidae and Heteromyidae.</title>
        <authorList>
            <person name="Lund M."/>
            <person name="Larsen B.B."/>
            <person name="Gryseels S."/>
            <person name="Kraberger S."/>
            <person name="Rowsey D.M."/>
            <person name="Steger L."/>
            <person name="Yule K.M."/>
            <person name="Upham N.S."/>
            <person name="Worobey M."/>
            <person name="Van Doorslaer K."/>
            <person name="Varsani A."/>
        </authorList>
    </citation>
    <scope>NUCLEOTIDE SEQUENCE</scope>
    <source>
        <strain evidence="6">NeonRodF1_11</strain>
    </source>
</reference>
<evidence type="ECO:0000256" key="4">
    <source>
        <dbReference type="ARBA" id="ARBA00022561"/>
    </source>
</evidence>
<dbReference type="InterPro" id="IPR037002">
    <property type="entry name" value="Microviridae_protein_F_sf"/>
</dbReference>
<dbReference type="InterPro" id="IPR003514">
    <property type="entry name" value="Microviridae_protein_F"/>
</dbReference>
<evidence type="ECO:0000256" key="2">
    <source>
        <dbReference type="ARBA" id="ARBA00009963"/>
    </source>
</evidence>
<keyword evidence="5" id="KW-0946">Virion</keyword>
<comment type="similarity">
    <text evidence="2">Belongs to the microviridae F protein family.</text>
</comment>
<dbReference type="Pfam" id="PF02305">
    <property type="entry name" value="Phage_F"/>
    <property type="match status" value="2"/>
</dbReference>
<protein>
    <submittedName>
        <fullName evidence="6">Major capsid protein</fullName>
    </submittedName>
</protein>
<dbReference type="Gene3D" id="2.60.169.10">
    <property type="entry name" value="Microviridae F protein"/>
    <property type="match status" value="1"/>
</dbReference>
<accession>A0A976N342</accession>
<dbReference type="GO" id="GO:0005198">
    <property type="term" value="F:structural molecule activity"/>
    <property type="evidence" value="ECO:0007669"/>
    <property type="project" value="InterPro"/>
</dbReference>